<protein>
    <submittedName>
        <fullName evidence="2">Uncharacterized protein</fullName>
    </submittedName>
</protein>
<gene>
    <name evidence="2" type="ORF">HYDPIDRAFT_118309</name>
</gene>
<reference evidence="2 3" key="1">
    <citation type="submission" date="2014-04" db="EMBL/GenBank/DDBJ databases">
        <title>Evolutionary Origins and Diversification of the Mycorrhizal Mutualists.</title>
        <authorList>
            <consortium name="DOE Joint Genome Institute"/>
            <consortium name="Mycorrhizal Genomics Consortium"/>
            <person name="Kohler A."/>
            <person name="Kuo A."/>
            <person name="Nagy L.G."/>
            <person name="Floudas D."/>
            <person name="Copeland A."/>
            <person name="Barry K.W."/>
            <person name="Cichocki N."/>
            <person name="Veneault-Fourrey C."/>
            <person name="LaButti K."/>
            <person name="Lindquist E.A."/>
            <person name="Lipzen A."/>
            <person name="Lundell T."/>
            <person name="Morin E."/>
            <person name="Murat C."/>
            <person name="Riley R."/>
            <person name="Ohm R."/>
            <person name="Sun H."/>
            <person name="Tunlid A."/>
            <person name="Henrissat B."/>
            <person name="Grigoriev I.V."/>
            <person name="Hibbett D.S."/>
            <person name="Martin F."/>
        </authorList>
    </citation>
    <scope>NUCLEOTIDE SEQUENCE [LARGE SCALE GENOMIC DNA]</scope>
    <source>
        <strain evidence="2 3">MD-312</strain>
    </source>
</reference>
<accession>A0A0C9W8W4</accession>
<feature type="compositionally biased region" description="Basic residues" evidence="1">
    <location>
        <begin position="155"/>
        <end position="164"/>
    </location>
</feature>
<dbReference type="AlphaFoldDB" id="A0A0C9W8W4"/>
<feature type="compositionally biased region" description="Basic and acidic residues" evidence="1">
    <location>
        <begin position="1"/>
        <end position="11"/>
    </location>
</feature>
<evidence type="ECO:0000313" key="2">
    <source>
        <dbReference type="EMBL" id="KIJ59581.1"/>
    </source>
</evidence>
<feature type="compositionally biased region" description="Basic residues" evidence="1">
    <location>
        <begin position="191"/>
        <end position="206"/>
    </location>
</feature>
<dbReference type="Proteomes" id="UP000053820">
    <property type="component" value="Unassembled WGS sequence"/>
</dbReference>
<sequence>MVAKDNEHPKSSDSNNVAKDTPKPSEGDKEAKDEEGKLSCAREEETESVRNFLDMAAVFPQDQDDDPLAFLAAAQGDVEQGNIDTSKLDDKAQRRLFNQLQGALGRMKKAAESRPLKGKVKGKAREDTTPTPETVTAADAAQSTPSRKALDRLRDHLKKHTTPRKGKERETSESPSLPKQDTIERAPPRRERIRKRGERLRQRTTGRRGGQSADQASGESSSSPGNPVAPIRHYKVAYGQMNDRVVAAPVPDPDDDAEKSWGAMLFGWICYCTCIPYNPTPPRRQDESDESDESDSD</sequence>
<evidence type="ECO:0000313" key="3">
    <source>
        <dbReference type="Proteomes" id="UP000053820"/>
    </source>
</evidence>
<dbReference type="HOGENOM" id="CLU_1124682_0_0_1"/>
<dbReference type="EMBL" id="KN839884">
    <property type="protein sequence ID" value="KIJ59581.1"/>
    <property type="molecule type" value="Genomic_DNA"/>
</dbReference>
<organism evidence="2 3">
    <name type="scientific">Hydnomerulius pinastri MD-312</name>
    <dbReference type="NCBI Taxonomy" id="994086"/>
    <lineage>
        <taxon>Eukaryota</taxon>
        <taxon>Fungi</taxon>
        <taxon>Dikarya</taxon>
        <taxon>Basidiomycota</taxon>
        <taxon>Agaricomycotina</taxon>
        <taxon>Agaricomycetes</taxon>
        <taxon>Agaricomycetidae</taxon>
        <taxon>Boletales</taxon>
        <taxon>Boletales incertae sedis</taxon>
        <taxon>Leucogyrophana</taxon>
    </lineage>
</organism>
<name>A0A0C9W8W4_9AGAM</name>
<feature type="compositionally biased region" description="Basic and acidic residues" evidence="1">
    <location>
        <begin position="181"/>
        <end position="190"/>
    </location>
</feature>
<feature type="compositionally biased region" description="Low complexity" evidence="1">
    <location>
        <begin position="210"/>
        <end position="225"/>
    </location>
</feature>
<feature type="region of interest" description="Disordered" evidence="1">
    <location>
        <begin position="1"/>
        <end position="46"/>
    </location>
</feature>
<keyword evidence="3" id="KW-1185">Reference proteome</keyword>
<proteinExistence type="predicted"/>
<evidence type="ECO:0000256" key="1">
    <source>
        <dbReference type="SAM" id="MobiDB-lite"/>
    </source>
</evidence>
<feature type="region of interest" description="Disordered" evidence="1">
    <location>
        <begin position="103"/>
        <end position="235"/>
    </location>
</feature>
<feature type="compositionally biased region" description="Basic and acidic residues" evidence="1">
    <location>
        <begin position="20"/>
        <end position="43"/>
    </location>
</feature>